<evidence type="ECO:0000256" key="12">
    <source>
        <dbReference type="ARBA" id="ARBA00022695"/>
    </source>
</evidence>
<evidence type="ECO:0000256" key="14">
    <source>
        <dbReference type="ARBA" id="ARBA00023098"/>
    </source>
</evidence>
<feature type="transmembrane region" description="Helical" evidence="19">
    <location>
        <begin position="126"/>
        <end position="151"/>
    </location>
</feature>
<keyword evidence="8" id="KW-1003">Cell membrane</keyword>
<keyword evidence="21" id="KW-1185">Reference proteome</keyword>
<dbReference type="EMBL" id="FYEZ01000002">
    <property type="protein sequence ID" value="SNC72239.1"/>
    <property type="molecule type" value="Genomic_DNA"/>
</dbReference>
<organism evidence="20 21">
    <name type="scientific">Kytococcus aerolatus</name>
    <dbReference type="NCBI Taxonomy" id="592308"/>
    <lineage>
        <taxon>Bacteria</taxon>
        <taxon>Bacillati</taxon>
        <taxon>Actinomycetota</taxon>
        <taxon>Actinomycetes</taxon>
        <taxon>Micrococcales</taxon>
        <taxon>Kytococcaceae</taxon>
        <taxon>Kytococcus</taxon>
    </lineage>
</organism>
<keyword evidence="9" id="KW-0444">Lipid biosynthesis</keyword>
<proteinExistence type="inferred from homology"/>
<dbReference type="UniPathway" id="UPA00557">
    <property type="reaction ID" value="UER00614"/>
</dbReference>
<keyword evidence="12 18" id="KW-0548">Nucleotidyltransferase</keyword>
<keyword evidence="17" id="KW-1208">Phospholipid metabolism</keyword>
<dbReference type="EC" id="2.7.7.41" evidence="6 18"/>
<evidence type="ECO:0000256" key="15">
    <source>
        <dbReference type="ARBA" id="ARBA00023136"/>
    </source>
</evidence>
<dbReference type="PANTHER" id="PTHR46382:SF1">
    <property type="entry name" value="PHOSPHATIDATE CYTIDYLYLTRANSFERASE"/>
    <property type="match status" value="1"/>
</dbReference>
<dbReference type="RefSeq" id="WP_200815106.1">
    <property type="nucleotide sequence ID" value="NZ_FYEZ01000002.1"/>
</dbReference>
<evidence type="ECO:0000256" key="13">
    <source>
        <dbReference type="ARBA" id="ARBA00022989"/>
    </source>
</evidence>
<comment type="subcellular location">
    <subcellularLocation>
        <location evidence="2">Cell membrane</location>
        <topology evidence="2">Multi-pass membrane protein</topology>
    </subcellularLocation>
</comment>
<comment type="catalytic activity">
    <reaction evidence="1 18">
        <text>a 1,2-diacyl-sn-glycero-3-phosphate + CTP + H(+) = a CDP-1,2-diacyl-sn-glycerol + diphosphate</text>
        <dbReference type="Rhea" id="RHEA:16229"/>
        <dbReference type="ChEBI" id="CHEBI:15378"/>
        <dbReference type="ChEBI" id="CHEBI:33019"/>
        <dbReference type="ChEBI" id="CHEBI:37563"/>
        <dbReference type="ChEBI" id="CHEBI:58332"/>
        <dbReference type="ChEBI" id="CHEBI:58608"/>
        <dbReference type="EC" id="2.7.7.41"/>
    </reaction>
</comment>
<dbReference type="GO" id="GO:0005886">
    <property type="term" value="C:plasma membrane"/>
    <property type="evidence" value="ECO:0007669"/>
    <property type="project" value="UniProtKB-SubCell"/>
</dbReference>
<comment type="similarity">
    <text evidence="5 18">Belongs to the CDS family.</text>
</comment>
<keyword evidence="13 19" id="KW-1133">Transmembrane helix</keyword>
<evidence type="ECO:0000256" key="1">
    <source>
        <dbReference type="ARBA" id="ARBA00001698"/>
    </source>
</evidence>
<feature type="transmembrane region" description="Helical" evidence="19">
    <location>
        <begin position="224"/>
        <end position="246"/>
    </location>
</feature>
<evidence type="ECO:0000256" key="19">
    <source>
        <dbReference type="SAM" id="Phobius"/>
    </source>
</evidence>
<protein>
    <recommendedName>
        <fullName evidence="7 18">Phosphatidate cytidylyltransferase</fullName>
        <ecNumber evidence="6 18">2.7.7.41</ecNumber>
    </recommendedName>
</protein>
<keyword evidence="16" id="KW-0594">Phospholipid biosynthesis</keyword>
<evidence type="ECO:0000256" key="4">
    <source>
        <dbReference type="ARBA" id="ARBA00005189"/>
    </source>
</evidence>
<dbReference type="PANTHER" id="PTHR46382">
    <property type="entry name" value="PHOSPHATIDATE CYTIDYLYLTRANSFERASE"/>
    <property type="match status" value="1"/>
</dbReference>
<evidence type="ECO:0000313" key="21">
    <source>
        <dbReference type="Proteomes" id="UP000198122"/>
    </source>
</evidence>
<keyword evidence="10 18" id="KW-0808">Transferase</keyword>
<feature type="transmembrane region" description="Helical" evidence="19">
    <location>
        <begin position="36"/>
        <end position="52"/>
    </location>
</feature>
<dbReference type="Proteomes" id="UP000198122">
    <property type="component" value="Unassembled WGS sequence"/>
</dbReference>
<keyword evidence="11 18" id="KW-0812">Transmembrane</keyword>
<evidence type="ECO:0000313" key="20">
    <source>
        <dbReference type="EMBL" id="SNC72239.1"/>
    </source>
</evidence>
<feature type="transmembrane region" description="Helical" evidence="19">
    <location>
        <begin position="12"/>
        <end position="30"/>
    </location>
</feature>
<gene>
    <name evidence="20" type="ORF">SAMN05445756_1775</name>
</gene>
<evidence type="ECO:0000256" key="17">
    <source>
        <dbReference type="ARBA" id="ARBA00023264"/>
    </source>
</evidence>
<dbReference type="AlphaFoldDB" id="A0A212U1W5"/>
<accession>A0A212U1W5</accession>
<evidence type="ECO:0000256" key="2">
    <source>
        <dbReference type="ARBA" id="ARBA00004651"/>
    </source>
</evidence>
<feature type="transmembrane region" description="Helical" evidence="19">
    <location>
        <begin position="157"/>
        <end position="177"/>
    </location>
</feature>
<name>A0A212U1W5_9MICO</name>
<evidence type="ECO:0000256" key="18">
    <source>
        <dbReference type="RuleBase" id="RU003938"/>
    </source>
</evidence>
<dbReference type="Pfam" id="PF01148">
    <property type="entry name" value="CTP_transf_1"/>
    <property type="match status" value="1"/>
</dbReference>
<comment type="pathway">
    <text evidence="3 18">Phospholipid metabolism; CDP-diacylglycerol biosynthesis; CDP-diacylglycerol from sn-glycerol 3-phosphate: step 3/3.</text>
</comment>
<evidence type="ECO:0000256" key="3">
    <source>
        <dbReference type="ARBA" id="ARBA00005119"/>
    </source>
</evidence>
<dbReference type="GO" id="GO:0016024">
    <property type="term" value="P:CDP-diacylglycerol biosynthetic process"/>
    <property type="evidence" value="ECO:0007669"/>
    <property type="project" value="UniProtKB-UniPathway"/>
</dbReference>
<keyword evidence="14" id="KW-0443">Lipid metabolism</keyword>
<evidence type="ECO:0000256" key="7">
    <source>
        <dbReference type="ARBA" id="ARBA00019373"/>
    </source>
</evidence>
<sequence length="290" mass="29643">MSATPRAGRNLPAAIAVGVALGALILLSLLIRREGFVLLVGLAGAVAAWELMRALHQRPGGIRVPVVPTVVSPMVIAWGTWFGGGTGLTVSAVAMLVLQVVWRAYRPQAGDPEDPQHPAASGLPRALADVTGAALVTGYVGVLAACTVLLVAPDDGVWRVVTLIALAAGSDVGGYTAGELFGKHPMAPNLSPKKSWEGFCGSVLFSLVLGVVLVQAWFDGPWWAGPLVGVAVAAAGTVGDFAESALKRDVGIKDMSQLLPGHGGLMDRLDSILVAAPVAWALLAATTTAG</sequence>
<dbReference type="GO" id="GO:0004605">
    <property type="term" value="F:phosphatidate cytidylyltransferase activity"/>
    <property type="evidence" value="ECO:0007669"/>
    <property type="project" value="UniProtKB-EC"/>
</dbReference>
<evidence type="ECO:0000256" key="16">
    <source>
        <dbReference type="ARBA" id="ARBA00023209"/>
    </source>
</evidence>
<evidence type="ECO:0000256" key="10">
    <source>
        <dbReference type="ARBA" id="ARBA00022679"/>
    </source>
</evidence>
<evidence type="ECO:0000256" key="11">
    <source>
        <dbReference type="ARBA" id="ARBA00022692"/>
    </source>
</evidence>
<evidence type="ECO:0000256" key="8">
    <source>
        <dbReference type="ARBA" id="ARBA00022475"/>
    </source>
</evidence>
<evidence type="ECO:0000256" key="5">
    <source>
        <dbReference type="ARBA" id="ARBA00010185"/>
    </source>
</evidence>
<dbReference type="InterPro" id="IPR000374">
    <property type="entry name" value="PC_trans"/>
</dbReference>
<evidence type="ECO:0000256" key="6">
    <source>
        <dbReference type="ARBA" id="ARBA00012487"/>
    </source>
</evidence>
<reference evidence="20 21" key="1">
    <citation type="submission" date="2017-06" db="EMBL/GenBank/DDBJ databases">
        <authorList>
            <person name="Kim H.J."/>
            <person name="Triplett B.A."/>
        </authorList>
    </citation>
    <scope>NUCLEOTIDE SEQUENCE [LARGE SCALE GENOMIC DNA]</scope>
    <source>
        <strain evidence="20 21">DSM 22179</strain>
    </source>
</reference>
<comment type="pathway">
    <text evidence="4">Lipid metabolism.</text>
</comment>
<evidence type="ECO:0000256" key="9">
    <source>
        <dbReference type="ARBA" id="ARBA00022516"/>
    </source>
</evidence>
<keyword evidence="15 19" id="KW-0472">Membrane</keyword>
<dbReference type="PROSITE" id="PS01315">
    <property type="entry name" value="CDS"/>
    <property type="match status" value="1"/>
</dbReference>
<feature type="transmembrane region" description="Helical" evidence="19">
    <location>
        <begin position="198"/>
        <end position="218"/>
    </location>
</feature>